<evidence type="ECO:0008006" key="3">
    <source>
        <dbReference type="Google" id="ProtNLM"/>
    </source>
</evidence>
<keyword evidence="2" id="KW-1185">Reference proteome</keyword>
<dbReference type="InterPro" id="IPR012674">
    <property type="entry name" value="Calycin"/>
</dbReference>
<reference evidence="1 2" key="1">
    <citation type="journal article" date="2023" name="Arcadia Sci">
        <title>De novo assembly of a long-read Amblyomma americanum tick genome.</title>
        <authorList>
            <person name="Chou S."/>
            <person name="Poskanzer K.E."/>
            <person name="Rollins M."/>
            <person name="Thuy-Boun P.S."/>
        </authorList>
    </citation>
    <scope>NUCLEOTIDE SEQUENCE [LARGE SCALE GENOMIC DNA]</scope>
    <source>
        <strain evidence="1">F_SG_1</strain>
        <tissue evidence="1">Salivary glands</tissue>
    </source>
</reference>
<protein>
    <recommendedName>
        <fullName evidence="3">Lipocalin</fullName>
    </recommendedName>
</protein>
<dbReference type="Proteomes" id="UP001321473">
    <property type="component" value="Unassembled WGS sequence"/>
</dbReference>
<comment type="caution">
    <text evidence="1">The sequence shown here is derived from an EMBL/GenBank/DDBJ whole genome shotgun (WGS) entry which is preliminary data.</text>
</comment>
<dbReference type="EMBL" id="JARKHS020023319">
    <property type="protein sequence ID" value="KAK8768881.1"/>
    <property type="molecule type" value="Genomic_DNA"/>
</dbReference>
<dbReference type="SUPFAM" id="SSF50814">
    <property type="entry name" value="Lipocalins"/>
    <property type="match status" value="1"/>
</dbReference>
<dbReference type="AlphaFoldDB" id="A0AAQ4E2E1"/>
<proteinExistence type="predicted"/>
<dbReference type="Gene3D" id="2.40.128.20">
    <property type="match status" value="1"/>
</dbReference>
<evidence type="ECO:0000313" key="1">
    <source>
        <dbReference type="EMBL" id="KAK8768881.1"/>
    </source>
</evidence>
<evidence type="ECO:0000313" key="2">
    <source>
        <dbReference type="Proteomes" id="UP001321473"/>
    </source>
</evidence>
<sequence>MLAVQILIQLDIDKIFSGQARDMVLKHLPCGGNRWVLRADEPVYLYKTSYFWNRFATRCMKSRLSKDFGNYFVRSIEYWGIDLRSDELNFRKFSMAVNITLKKPIGAQPYIYAVRTDMTAEMELSSWEYPVLFADDVCVLTGEYGDGGTGRRACTLWVKESSLQSPPAHCDFLLLTMCSTSAYNAYNNEHPYCDVYELPRTVKPR</sequence>
<gene>
    <name evidence="1" type="ORF">V5799_014654</name>
</gene>
<name>A0AAQ4E2E1_AMBAM</name>
<accession>A0AAQ4E2E1</accession>
<organism evidence="1 2">
    <name type="scientific">Amblyomma americanum</name>
    <name type="common">Lone star tick</name>
    <dbReference type="NCBI Taxonomy" id="6943"/>
    <lineage>
        <taxon>Eukaryota</taxon>
        <taxon>Metazoa</taxon>
        <taxon>Ecdysozoa</taxon>
        <taxon>Arthropoda</taxon>
        <taxon>Chelicerata</taxon>
        <taxon>Arachnida</taxon>
        <taxon>Acari</taxon>
        <taxon>Parasitiformes</taxon>
        <taxon>Ixodida</taxon>
        <taxon>Ixodoidea</taxon>
        <taxon>Ixodidae</taxon>
        <taxon>Amblyomminae</taxon>
        <taxon>Amblyomma</taxon>
    </lineage>
</organism>